<name>A0ABU7U598_9PROT</name>
<dbReference type="RefSeq" id="WP_394819918.1">
    <property type="nucleotide sequence ID" value="NZ_JAWJZY010000003.1"/>
</dbReference>
<gene>
    <name evidence="2" type="ORF">DOFOFD_08520</name>
</gene>
<accession>A0ABU7U598</accession>
<evidence type="ECO:0000256" key="1">
    <source>
        <dbReference type="SAM" id="SignalP"/>
    </source>
</evidence>
<dbReference type="EMBL" id="JAWJZY010000003">
    <property type="protein sequence ID" value="MEE8659054.1"/>
    <property type="molecule type" value="Genomic_DNA"/>
</dbReference>
<feature type="signal peptide" evidence="1">
    <location>
        <begin position="1"/>
        <end position="23"/>
    </location>
</feature>
<reference evidence="2 3" key="1">
    <citation type="submission" date="2023-10" db="EMBL/GenBank/DDBJ databases">
        <title>Sorlinia euscelidii gen. nov., sp. nov., an acetic acid bacteria isolated from the gut of Euscelidius variegatus emitter.</title>
        <authorList>
            <person name="Michoud G."/>
            <person name="Marasco R."/>
            <person name="Seferji K."/>
            <person name="Gonella E."/>
            <person name="Garuglieri E."/>
            <person name="Alma A."/>
            <person name="Mapelli F."/>
            <person name="Borin S."/>
            <person name="Daffonchio D."/>
            <person name="Crotti E."/>
        </authorList>
    </citation>
    <scope>NUCLEOTIDE SEQUENCE [LARGE SCALE GENOMIC DNA]</scope>
    <source>
        <strain evidence="2 3">EV16P</strain>
    </source>
</reference>
<proteinExistence type="predicted"/>
<evidence type="ECO:0000313" key="3">
    <source>
        <dbReference type="Proteomes" id="UP001312908"/>
    </source>
</evidence>
<dbReference type="Proteomes" id="UP001312908">
    <property type="component" value="Unassembled WGS sequence"/>
</dbReference>
<evidence type="ECO:0000313" key="2">
    <source>
        <dbReference type="EMBL" id="MEE8659054.1"/>
    </source>
</evidence>
<sequence>MQSIKFRALILAAALSGPTMASAEIPVPIECPPNSVHAWAGKYTGHIISTFAGLAYNQNYVHFLLEDSSHNLECVKQNSSNRSVVATAIKAMVFHQEVTIDKDSQQWMTKISS</sequence>
<keyword evidence="3" id="KW-1185">Reference proteome</keyword>
<protein>
    <submittedName>
        <fullName evidence="2">Uncharacterized protein</fullName>
    </submittedName>
</protein>
<keyword evidence="1" id="KW-0732">Signal</keyword>
<feature type="chain" id="PRO_5046827276" evidence="1">
    <location>
        <begin position="24"/>
        <end position="113"/>
    </location>
</feature>
<comment type="caution">
    <text evidence="2">The sequence shown here is derived from an EMBL/GenBank/DDBJ whole genome shotgun (WGS) entry which is preliminary data.</text>
</comment>
<organism evidence="2 3">
    <name type="scientific">Sorlinia euscelidii</name>
    <dbReference type="NCBI Taxonomy" id="3081148"/>
    <lineage>
        <taxon>Bacteria</taxon>
        <taxon>Pseudomonadati</taxon>
        <taxon>Pseudomonadota</taxon>
        <taxon>Alphaproteobacteria</taxon>
        <taxon>Acetobacterales</taxon>
        <taxon>Acetobacteraceae</taxon>
        <taxon>Sorlinia</taxon>
    </lineage>
</organism>